<evidence type="ECO:0000256" key="2">
    <source>
        <dbReference type="ARBA" id="ARBA00004556"/>
    </source>
</evidence>
<evidence type="ECO:0000256" key="3">
    <source>
        <dbReference type="ARBA" id="ARBA00013777"/>
    </source>
</evidence>
<comment type="caution">
    <text evidence="12">The sequence shown here is derived from an EMBL/GenBank/DDBJ whole genome shotgun (WGS) entry which is preliminary data.</text>
</comment>
<keyword evidence="4" id="KW-0963">Cytoplasm</keyword>
<proteinExistence type="predicted"/>
<evidence type="ECO:0000256" key="10">
    <source>
        <dbReference type="SAM" id="MobiDB-lite"/>
    </source>
</evidence>
<organism evidence="12 13">
    <name type="scientific">Tegillarca granosa</name>
    <name type="common">Malaysian cockle</name>
    <name type="synonym">Anadara granosa</name>
    <dbReference type="NCBI Taxonomy" id="220873"/>
    <lineage>
        <taxon>Eukaryota</taxon>
        <taxon>Metazoa</taxon>
        <taxon>Spiralia</taxon>
        <taxon>Lophotrochozoa</taxon>
        <taxon>Mollusca</taxon>
        <taxon>Bivalvia</taxon>
        <taxon>Autobranchia</taxon>
        <taxon>Pteriomorphia</taxon>
        <taxon>Arcoida</taxon>
        <taxon>Arcoidea</taxon>
        <taxon>Arcidae</taxon>
        <taxon>Tegillarca</taxon>
    </lineage>
</organism>
<sequence length="108" mass="11988">MNKPIINLILLSHQVKHLSMQVVNPVCPRPTPEWQKGIGSFFQSPNKGKENSEPTPLADEEESEPGCSSSSQNSEMEAGRAPLVTTQMYVYTPVKLFNSTQKNNSNQN</sequence>
<evidence type="ECO:0000259" key="11">
    <source>
        <dbReference type="Pfam" id="PF15715"/>
    </source>
</evidence>
<keyword evidence="6" id="KW-0234">DNA repair</keyword>
<feature type="region of interest" description="Disordered" evidence="10">
    <location>
        <begin position="34"/>
        <end position="81"/>
    </location>
</feature>
<keyword evidence="7" id="KW-0539">Nucleus</keyword>
<keyword evidence="5" id="KW-0227">DNA damage</keyword>
<comment type="subcellular location">
    <subcellularLocation>
        <location evidence="2">Cytoplasm</location>
        <location evidence="2">Perinuclear region</location>
    </subcellularLocation>
    <subcellularLocation>
        <location evidence="1">Nucleus</location>
    </subcellularLocation>
</comment>
<dbReference type="Pfam" id="PF15715">
    <property type="entry name" value="PAF"/>
    <property type="match status" value="1"/>
</dbReference>
<evidence type="ECO:0000256" key="5">
    <source>
        <dbReference type="ARBA" id="ARBA00022763"/>
    </source>
</evidence>
<evidence type="ECO:0000256" key="9">
    <source>
        <dbReference type="ARBA" id="ARBA00031186"/>
    </source>
</evidence>
<dbReference type="Proteomes" id="UP001217089">
    <property type="component" value="Unassembled WGS sequence"/>
</dbReference>
<evidence type="ECO:0000313" key="12">
    <source>
        <dbReference type="EMBL" id="KAJ8320697.1"/>
    </source>
</evidence>
<name>A0ABQ9FXG6_TEGGR</name>
<protein>
    <recommendedName>
        <fullName evidence="3">PCNA-associated factor</fullName>
    </recommendedName>
    <alternativeName>
        <fullName evidence="8">PCNA-associated factor of 15 kDa</fullName>
    </alternativeName>
    <alternativeName>
        <fullName evidence="9">PCNA-clamp-associated factor</fullName>
    </alternativeName>
</protein>
<dbReference type="InterPro" id="IPR040444">
    <property type="entry name" value="PCNA-AF"/>
</dbReference>
<gene>
    <name evidence="12" type="ORF">KUTeg_002284</name>
</gene>
<evidence type="ECO:0000256" key="8">
    <source>
        <dbReference type="ARBA" id="ARBA00030014"/>
    </source>
</evidence>
<dbReference type="PANTHER" id="PTHR15679">
    <property type="entry name" value="PCNA-ASSOCIATED FACTOR"/>
    <property type="match status" value="1"/>
</dbReference>
<evidence type="ECO:0000313" key="13">
    <source>
        <dbReference type="Proteomes" id="UP001217089"/>
    </source>
</evidence>
<reference evidence="12 13" key="1">
    <citation type="submission" date="2022-12" db="EMBL/GenBank/DDBJ databases">
        <title>Chromosome-level genome of Tegillarca granosa.</title>
        <authorList>
            <person name="Kim J."/>
        </authorList>
    </citation>
    <scope>NUCLEOTIDE SEQUENCE [LARGE SCALE GENOMIC DNA]</scope>
    <source>
        <strain evidence="12">Teg-2019</strain>
        <tissue evidence="12">Adductor muscle</tissue>
    </source>
</reference>
<evidence type="ECO:0000256" key="7">
    <source>
        <dbReference type="ARBA" id="ARBA00023242"/>
    </source>
</evidence>
<dbReference type="PANTHER" id="PTHR15679:SF8">
    <property type="entry name" value="PCNA-ASSOCIATED FACTOR"/>
    <property type="match status" value="1"/>
</dbReference>
<feature type="compositionally biased region" description="Low complexity" evidence="10">
    <location>
        <begin position="65"/>
        <end position="75"/>
    </location>
</feature>
<keyword evidence="13" id="KW-1185">Reference proteome</keyword>
<evidence type="ECO:0000256" key="6">
    <source>
        <dbReference type="ARBA" id="ARBA00023204"/>
    </source>
</evidence>
<feature type="domain" description="PCNA-associated factor histone-like" evidence="11">
    <location>
        <begin position="22"/>
        <end position="84"/>
    </location>
</feature>
<dbReference type="InterPro" id="IPR031444">
    <property type="entry name" value="PCNA-AF_dom"/>
</dbReference>
<evidence type="ECO:0000256" key="1">
    <source>
        <dbReference type="ARBA" id="ARBA00004123"/>
    </source>
</evidence>
<evidence type="ECO:0000256" key="4">
    <source>
        <dbReference type="ARBA" id="ARBA00022490"/>
    </source>
</evidence>
<accession>A0ABQ9FXG6</accession>
<dbReference type="EMBL" id="JARBDR010000141">
    <property type="protein sequence ID" value="KAJ8320697.1"/>
    <property type="molecule type" value="Genomic_DNA"/>
</dbReference>